<keyword evidence="3" id="KW-0418">Kinase</keyword>
<feature type="domain" description="Protein kinase" evidence="6">
    <location>
        <begin position="1"/>
        <end position="181"/>
    </location>
</feature>
<evidence type="ECO:0000256" key="2">
    <source>
        <dbReference type="ARBA" id="ARBA00022741"/>
    </source>
</evidence>
<dbReference type="GO" id="GO:0004674">
    <property type="term" value="F:protein serine/threonine kinase activity"/>
    <property type="evidence" value="ECO:0007669"/>
    <property type="project" value="TreeGrafter"/>
</dbReference>
<comment type="caution">
    <text evidence="7">The sequence shown here is derived from an EMBL/GenBank/DDBJ whole genome shotgun (WGS) entry which is preliminary data.</text>
</comment>
<evidence type="ECO:0000256" key="4">
    <source>
        <dbReference type="ARBA" id="ARBA00022840"/>
    </source>
</evidence>
<dbReference type="PROSITE" id="PS50011">
    <property type="entry name" value="PROTEIN_KINASE_DOM"/>
    <property type="match status" value="2"/>
</dbReference>
<keyword evidence="2" id="KW-0547">Nucleotide-binding</keyword>
<organism evidence="7 8">
    <name type="scientific">Rhizophagus clarus</name>
    <dbReference type="NCBI Taxonomy" id="94130"/>
    <lineage>
        <taxon>Eukaryota</taxon>
        <taxon>Fungi</taxon>
        <taxon>Fungi incertae sedis</taxon>
        <taxon>Mucoromycota</taxon>
        <taxon>Glomeromycotina</taxon>
        <taxon>Glomeromycetes</taxon>
        <taxon>Glomerales</taxon>
        <taxon>Glomeraceae</taxon>
        <taxon>Rhizophagus</taxon>
    </lineage>
</organism>
<evidence type="ECO:0000256" key="5">
    <source>
        <dbReference type="SAM" id="MobiDB-lite"/>
    </source>
</evidence>
<gene>
    <name evidence="7" type="ORF">RclHR1_01700019</name>
</gene>
<dbReference type="InterPro" id="IPR011009">
    <property type="entry name" value="Kinase-like_dom_sf"/>
</dbReference>
<dbReference type="InterPro" id="IPR051681">
    <property type="entry name" value="Ser/Thr_Kinases-Pseudokinases"/>
</dbReference>
<dbReference type="InterPro" id="IPR004875">
    <property type="entry name" value="DDE_SF_endonuclease_dom"/>
</dbReference>
<feature type="region of interest" description="Disordered" evidence="5">
    <location>
        <begin position="186"/>
        <end position="209"/>
    </location>
</feature>
<accession>A0A2Z6RBS4</accession>
<evidence type="ECO:0000313" key="8">
    <source>
        <dbReference type="Proteomes" id="UP000247702"/>
    </source>
</evidence>
<name>A0A2Z6RBS4_9GLOM</name>
<keyword evidence="1" id="KW-0808">Transferase</keyword>
<feature type="compositionally biased region" description="Acidic residues" evidence="5">
    <location>
        <begin position="186"/>
        <end position="208"/>
    </location>
</feature>
<proteinExistence type="predicted"/>
<evidence type="ECO:0000259" key="6">
    <source>
        <dbReference type="PROSITE" id="PS50011"/>
    </source>
</evidence>
<evidence type="ECO:0000256" key="1">
    <source>
        <dbReference type="ARBA" id="ARBA00022679"/>
    </source>
</evidence>
<dbReference type="Pfam" id="PF07714">
    <property type="entry name" value="PK_Tyr_Ser-Thr"/>
    <property type="match status" value="3"/>
</dbReference>
<keyword evidence="4" id="KW-0067">ATP-binding</keyword>
<dbReference type="GO" id="GO:0005524">
    <property type="term" value="F:ATP binding"/>
    <property type="evidence" value="ECO:0007669"/>
    <property type="project" value="UniProtKB-KW"/>
</dbReference>
<sequence length="937" mass="108899">MVVMDYANMGNLRGNLAKIIENNWNQRLFMLYKIISGLEKIHEQNLIHCDLHDGNILNHEDKEDENDKNKVFISDLGLCKDANFLKEPFMAPEVLRGKPYTTASDIYSFSMIMWEFTSGIPPFNDRPHDLQLSISICKGERPEIIKSTPQCYVDLMKKCWSEDPLKRPSAKEVSNIIEDWIFYPETSDDETSDDKTSDDETSDSEINDNEFNYDKISKELKSNIMEFINAPIGNNNLITESHPQAYYKSRLLDFTITKVNEILESKYLNCIVDDKSSQKLNETEESECLDCIVKNLKITGPLSGIKKSKNRVTLLLTFNATGSVKLPALFIHKYQTPRDLIGIDKLKLPVDYFWNKKAWMQTSIWNKYLELLNQRMKKQNKKIFLLVDNAPVHSVSNPELLTNITIHYLPPNTTAHLQPADAGIINSFKVRDSISLCTEAWKAVTSETIHNCWIKTGILPSVVMSPSPSDEELNNDINLNETEEVQRLLDQYNQYSNFTLGELMSAEEFILIDDDNNYGEEEITDKEIISIHRSTEHGLYTELLLLNREFGTKYVFNISSTNHVSIVTDTALKTYYELFDLACLKTVNDYHETIRYFDKLLSQNKGLSEQEKEYCKLRVARKIETRKERDKSSKPITCEYCNSTRYSERYCENCIREHLRGEFNKWSSGDETVDKFIQNNQLQSSVPPFILEWIPFENDQFENITYLTDGGFSKIHCAKWKRGPIMDWDEKKQEFIYEGTIDVALKSLNVSSEKFYDEVNNYFKIRSGNLIKCYGITKLPGSNDYVMVMDYYKEGTLRDYLKSHRSRINLKDKIYFIYRICFALYHYIGSTPRTSFIVTCIAQAFSYLQISYDLGLCGMLMWEVFAEHPPFHDQPHNVDLALEIVGGKRPPMLSNKIPDVFQQLILKCWKKDAKERPEIEEICRIVNKVFINVYEDE</sequence>
<evidence type="ECO:0000256" key="3">
    <source>
        <dbReference type="ARBA" id="ARBA00022777"/>
    </source>
</evidence>
<feature type="domain" description="Protein kinase" evidence="6">
    <location>
        <begin position="701"/>
        <end position="937"/>
    </location>
</feature>
<dbReference type="AlphaFoldDB" id="A0A2Z6RBS4"/>
<dbReference type="PANTHER" id="PTHR44329">
    <property type="entry name" value="SERINE/THREONINE-PROTEIN KINASE TNNI3K-RELATED"/>
    <property type="match status" value="1"/>
</dbReference>
<dbReference type="Pfam" id="PF03184">
    <property type="entry name" value="DDE_1"/>
    <property type="match status" value="1"/>
</dbReference>
<dbReference type="SUPFAM" id="SSF56112">
    <property type="entry name" value="Protein kinase-like (PK-like)"/>
    <property type="match status" value="2"/>
</dbReference>
<evidence type="ECO:0000313" key="7">
    <source>
        <dbReference type="EMBL" id="GBB90156.1"/>
    </source>
</evidence>
<dbReference type="Proteomes" id="UP000247702">
    <property type="component" value="Unassembled WGS sequence"/>
</dbReference>
<dbReference type="EMBL" id="BEXD01000780">
    <property type="protein sequence ID" value="GBB90156.1"/>
    <property type="molecule type" value="Genomic_DNA"/>
</dbReference>
<dbReference type="InterPro" id="IPR001245">
    <property type="entry name" value="Ser-Thr/Tyr_kinase_cat_dom"/>
</dbReference>
<keyword evidence="8" id="KW-1185">Reference proteome</keyword>
<reference evidence="7 8" key="1">
    <citation type="submission" date="2017-11" db="EMBL/GenBank/DDBJ databases">
        <title>The genome of Rhizophagus clarus HR1 reveals common genetic basis of auxotrophy among arbuscular mycorrhizal fungi.</title>
        <authorList>
            <person name="Kobayashi Y."/>
        </authorList>
    </citation>
    <scope>NUCLEOTIDE SEQUENCE [LARGE SCALE GENOMIC DNA]</scope>
    <source>
        <strain evidence="7 8">HR1</strain>
    </source>
</reference>
<dbReference type="Gene3D" id="1.10.510.10">
    <property type="entry name" value="Transferase(Phosphotransferase) domain 1"/>
    <property type="match status" value="3"/>
</dbReference>
<dbReference type="GO" id="GO:0003676">
    <property type="term" value="F:nucleic acid binding"/>
    <property type="evidence" value="ECO:0007669"/>
    <property type="project" value="InterPro"/>
</dbReference>
<dbReference type="InterPro" id="IPR000719">
    <property type="entry name" value="Prot_kinase_dom"/>
</dbReference>
<dbReference type="PANTHER" id="PTHR44329:SF288">
    <property type="entry name" value="MITOGEN-ACTIVATED PROTEIN KINASE KINASE KINASE 20"/>
    <property type="match status" value="1"/>
</dbReference>
<protein>
    <recommendedName>
        <fullName evidence="6">Protein kinase domain-containing protein</fullName>
    </recommendedName>
</protein>